<name>A0AAX1TMS1_9FUSO</name>
<dbReference type="SMART" id="SM00100">
    <property type="entry name" value="cNMP"/>
    <property type="match status" value="1"/>
</dbReference>
<dbReference type="AlphaFoldDB" id="A0AAX1TMS1"/>
<dbReference type="InterPro" id="IPR018490">
    <property type="entry name" value="cNMP-bd_dom_sf"/>
</dbReference>
<dbReference type="SUPFAM" id="SSF51206">
    <property type="entry name" value="cAMP-binding domain-like"/>
    <property type="match status" value="1"/>
</dbReference>
<dbReference type="Proteomes" id="UP000249008">
    <property type="component" value="Chromosome 1"/>
</dbReference>
<dbReference type="InterPro" id="IPR050503">
    <property type="entry name" value="cAMP-dep_PK_reg_su-like"/>
</dbReference>
<feature type="domain" description="Cyclic nucleotide-binding" evidence="1">
    <location>
        <begin position="21"/>
        <end position="122"/>
    </location>
</feature>
<evidence type="ECO:0000259" key="1">
    <source>
        <dbReference type="PROSITE" id="PS50042"/>
    </source>
</evidence>
<dbReference type="InterPro" id="IPR014710">
    <property type="entry name" value="RmlC-like_jellyroll"/>
</dbReference>
<evidence type="ECO:0000313" key="2">
    <source>
        <dbReference type="EMBL" id="SQJ03911.1"/>
    </source>
</evidence>
<sequence length="166" mass="18986">MKDQFMDEYSTIFKVIEKTPLFSALSKEETKEMLSLMTLKNYKKGEIIFEQDSSPNNIYIIENGIVKLFHKKDEVDFDIGTFTTGNCFGEVALIGILPYVGTAVAMSELSVLQFSKMSLHKLSKTNIVLFNKFILNISREVCRRLYLIDKHLVKALEENSKLSNSI</sequence>
<dbReference type="InterPro" id="IPR000595">
    <property type="entry name" value="cNMP-bd_dom"/>
</dbReference>
<dbReference type="Pfam" id="PF00027">
    <property type="entry name" value="cNMP_binding"/>
    <property type="match status" value="1"/>
</dbReference>
<dbReference type="GO" id="GO:0005829">
    <property type="term" value="C:cytosol"/>
    <property type="evidence" value="ECO:0007669"/>
    <property type="project" value="TreeGrafter"/>
</dbReference>
<dbReference type="GeneID" id="78456228"/>
<dbReference type="GO" id="GO:0034236">
    <property type="term" value="F:protein kinase A catalytic subunit binding"/>
    <property type="evidence" value="ECO:0007669"/>
    <property type="project" value="TreeGrafter"/>
</dbReference>
<dbReference type="GO" id="GO:0004862">
    <property type="term" value="F:cAMP-dependent protein kinase inhibitor activity"/>
    <property type="evidence" value="ECO:0007669"/>
    <property type="project" value="TreeGrafter"/>
</dbReference>
<dbReference type="EMBL" id="LS483487">
    <property type="protein sequence ID" value="SQJ03911.1"/>
    <property type="molecule type" value="Genomic_DNA"/>
</dbReference>
<dbReference type="PROSITE" id="PS50042">
    <property type="entry name" value="CNMP_BINDING_3"/>
    <property type="match status" value="1"/>
</dbReference>
<dbReference type="Gene3D" id="2.60.120.10">
    <property type="entry name" value="Jelly Rolls"/>
    <property type="match status" value="1"/>
</dbReference>
<gene>
    <name evidence="2" type="ORF">NCTC12112_01674</name>
</gene>
<evidence type="ECO:0000313" key="3">
    <source>
        <dbReference type="Proteomes" id="UP000249008"/>
    </source>
</evidence>
<dbReference type="PANTHER" id="PTHR11635:SF152">
    <property type="entry name" value="CAMP-DEPENDENT PROTEIN KINASE TYPE I REGULATORY SUBUNIT-RELATED"/>
    <property type="match status" value="1"/>
</dbReference>
<proteinExistence type="predicted"/>
<dbReference type="CDD" id="cd00038">
    <property type="entry name" value="CAP_ED"/>
    <property type="match status" value="1"/>
</dbReference>
<dbReference type="RefSeq" id="WP_005979945.1">
    <property type="nucleotide sequence ID" value="NZ_BAABXY010000001.1"/>
</dbReference>
<dbReference type="GO" id="GO:0005952">
    <property type="term" value="C:cAMP-dependent protein kinase complex"/>
    <property type="evidence" value="ECO:0007669"/>
    <property type="project" value="InterPro"/>
</dbReference>
<dbReference type="PANTHER" id="PTHR11635">
    <property type="entry name" value="CAMP-DEPENDENT PROTEIN KINASE REGULATORY CHAIN"/>
    <property type="match status" value="1"/>
</dbReference>
<organism evidence="2 3">
    <name type="scientific">Fusobacterium ulcerans</name>
    <dbReference type="NCBI Taxonomy" id="861"/>
    <lineage>
        <taxon>Bacteria</taxon>
        <taxon>Fusobacteriati</taxon>
        <taxon>Fusobacteriota</taxon>
        <taxon>Fusobacteriia</taxon>
        <taxon>Fusobacteriales</taxon>
        <taxon>Fusobacteriaceae</taxon>
        <taxon>Fusobacterium</taxon>
    </lineage>
</organism>
<accession>A0AAX1TMS1</accession>
<dbReference type="KEGG" id="ful:C4N20_15475"/>
<dbReference type="GO" id="GO:0030552">
    <property type="term" value="F:cAMP binding"/>
    <property type="evidence" value="ECO:0007669"/>
    <property type="project" value="TreeGrafter"/>
</dbReference>
<protein>
    <submittedName>
        <fullName evidence="2">Predicted signal-transduction protein containing cAMP-binding and CBS domains</fullName>
    </submittedName>
</protein>
<reference evidence="2 3" key="1">
    <citation type="submission" date="2018-06" db="EMBL/GenBank/DDBJ databases">
        <authorList>
            <consortium name="Pathogen Informatics"/>
            <person name="Doyle S."/>
        </authorList>
    </citation>
    <scope>NUCLEOTIDE SEQUENCE [LARGE SCALE GENOMIC DNA]</scope>
    <source>
        <strain evidence="2 3">NCTC12112</strain>
    </source>
</reference>